<dbReference type="OrthoDB" id="7853023at2"/>
<gene>
    <name evidence="2" type="ORF">CG50_04205</name>
</gene>
<dbReference type="Proteomes" id="UP000028824">
    <property type="component" value="Unassembled WGS sequence"/>
</dbReference>
<keyword evidence="1" id="KW-0812">Transmembrane</keyword>
<dbReference type="RefSeq" id="WP_036634139.1">
    <property type="nucleotide sequence ID" value="NZ_JFZB01000001.1"/>
</dbReference>
<accession>A0A086Y9F3</accession>
<dbReference type="eggNOG" id="ENOG5032Y0B">
    <property type="taxonomic scope" value="Bacteria"/>
</dbReference>
<proteinExistence type="predicted"/>
<protein>
    <submittedName>
        <fullName evidence="2">Uncharacterized protein</fullName>
    </submittedName>
</protein>
<reference evidence="2 3" key="1">
    <citation type="submission" date="2014-03" db="EMBL/GenBank/DDBJ databases">
        <title>Genome of Paenirhodobacter enshiensis DW2-9.</title>
        <authorList>
            <person name="Wang D."/>
            <person name="Wang G."/>
        </authorList>
    </citation>
    <scope>NUCLEOTIDE SEQUENCE [LARGE SCALE GENOMIC DNA]</scope>
    <source>
        <strain evidence="2 3">DW2-9</strain>
    </source>
</reference>
<dbReference type="AlphaFoldDB" id="A0A086Y9F3"/>
<keyword evidence="1" id="KW-0472">Membrane</keyword>
<dbReference type="EMBL" id="JFZB01000001">
    <property type="protein sequence ID" value="KFI30903.1"/>
    <property type="molecule type" value="Genomic_DNA"/>
</dbReference>
<dbReference type="STRING" id="1105367.CG50_04205"/>
<feature type="transmembrane region" description="Helical" evidence="1">
    <location>
        <begin position="100"/>
        <end position="120"/>
    </location>
</feature>
<evidence type="ECO:0000256" key="1">
    <source>
        <dbReference type="SAM" id="Phobius"/>
    </source>
</evidence>
<sequence>MTIDLDARIAELRQRRRAEEDDAAGELDRLKQGLAEHADGIGRKLDAEGKQIRLMMFSVSGHVAAEQARLEALRADNEELRTRLDANGILLRRQVKWTRAALGGICLVAAGILLLAIWGASRLVDGARQEADTIRAANAGELAAAREDGARALAALEAQLAAQRASVEQSLGAAGAELAGLEAERASVKAELEQFVTLRDRIGIQLVESHTRPVIVVPEGYELRGWRAAGLSDLARYNGRMYRVMARK</sequence>
<evidence type="ECO:0000313" key="3">
    <source>
        <dbReference type="Proteomes" id="UP000028824"/>
    </source>
</evidence>
<keyword evidence="3" id="KW-1185">Reference proteome</keyword>
<keyword evidence="1" id="KW-1133">Transmembrane helix</keyword>
<name>A0A086Y9F3_9RHOB</name>
<evidence type="ECO:0000313" key="2">
    <source>
        <dbReference type="EMBL" id="KFI30903.1"/>
    </source>
</evidence>
<organism evidence="2 3">
    <name type="scientific">Paenirhodobacter enshiensis</name>
    <dbReference type="NCBI Taxonomy" id="1105367"/>
    <lineage>
        <taxon>Bacteria</taxon>
        <taxon>Pseudomonadati</taxon>
        <taxon>Pseudomonadota</taxon>
        <taxon>Alphaproteobacteria</taxon>
        <taxon>Rhodobacterales</taxon>
        <taxon>Rhodobacter group</taxon>
        <taxon>Paenirhodobacter</taxon>
    </lineage>
</organism>
<comment type="caution">
    <text evidence="2">The sequence shown here is derived from an EMBL/GenBank/DDBJ whole genome shotgun (WGS) entry which is preliminary data.</text>
</comment>